<keyword evidence="1" id="KW-1133">Transmembrane helix</keyword>
<name>A0C045_PARTE</name>
<dbReference type="GeneID" id="5017344"/>
<organism evidence="2 3">
    <name type="scientific">Paramecium tetraurelia</name>
    <dbReference type="NCBI Taxonomy" id="5888"/>
    <lineage>
        <taxon>Eukaryota</taxon>
        <taxon>Sar</taxon>
        <taxon>Alveolata</taxon>
        <taxon>Ciliophora</taxon>
        <taxon>Intramacronucleata</taxon>
        <taxon>Oligohymenophorea</taxon>
        <taxon>Peniculida</taxon>
        <taxon>Parameciidae</taxon>
        <taxon>Paramecium</taxon>
    </lineage>
</organism>
<sequence length="244" mass="29171">MAKFLWIHHTVYLSQNKISKIHLKNEGPFSLLKGYLQEPYPSIHLILKGWKRHKRNIVNPLSLNLYLLDIMQLEHILVQAKLLVLVYFYLEYICLWSSICLHSLNQEGMGMALMEMIKVANFHKPDQIINGRRIKVIHLLLCLSVLVLLKCLMLQYLHEIDLPLINYRLVHYQLEEYLQPILDIGHIWILHSIIQYILLVQNIFNIFPLTIEVCYYCLNILGPLQRSFLLQQYWLMTYQKYFHE</sequence>
<keyword evidence="1" id="KW-0812">Transmembrane</keyword>
<dbReference type="EMBL" id="CT868030">
    <property type="protein sequence ID" value="CAK64162.1"/>
    <property type="molecule type" value="Genomic_DNA"/>
</dbReference>
<feature type="transmembrane region" description="Helical" evidence="1">
    <location>
        <begin position="84"/>
        <end position="104"/>
    </location>
</feature>
<gene>
    <name evidence="2" type="ORF">GSPATT00006015001</name>
</gene>
<proteinExistence type="predicted"/>
<dbReference type="HOGENOM" id="CLU_1139862_0_0_1"/>
<keyword evidence="1" id="KW-0472">Membrane</keyword>
<dbReference type="InParanoid" id="A0C045"/>
<feature type="transmembrane region" description="Helical" evidence="1">
    <location>
        <begin position="177"/>
        <end position="199"/>
    </location>
</feature>
<reference evidence="2 3" key="1">
    <citation type="journal article" date="2006" name="Nature">
        <title>Global trends of whole-genome duplications revealed by the ciliate Paramecium tetraurelia.</title>
        <authorList>
            <consortium name="Genoscope"/>
            <person name="Aury J.-M."/>
            <person name="Jaillon O."/>
            <person name="Duret L."/>
            <person name="Noel B."/>
            <person name="Jubin C."/>
            <person name="Porcel B.M."/>
            <person name="Segurens B."/>
            <person name="Daubin V."/>
            <person name="Anthouard V."/>
            <person name="Aiach N."/>
            <person name="Arnaiz O."/>
            <person name="Billaut A."/>
            <person name="Beisson J."/>
            <person name="Blanc I."/>
            <person name="Bouhouche K."/>
            <person name="Camara F."/>
            <person name="Duharcourt S."/>
            <person name="Guigo R."/>
            <person name="Gogendeau D."/>
            <person name="Katinka M."/>
            <person name="Keller A.-M."/>
            <person name="Kissmehl R."/>
            <person name="Klotz C."/>
            <person name="Koll F."/>
            <person name="Le Moue A."/>
            <person name="Lepere C."/>
            <person name="Malinsky S."/>
            <person name="Nowacki M."/>
            <person name="Nowak J.K."/>
            <person name="Plattner H."/>
            <person name="Poulain J."/>
            <person name="Ruiz F."/>
            <person name="Serrano V."/>
            <person name="Zagulski M."/>
            <person name="Dessen P."/>
            <person name="Betermier M."/>
            <person name="Weissenbach J."/>
            <person name="Scarpelli C."/>
            <person name="Schachter V."/>
            <person name="Sperling L."/>
            <person name="Meyer E."/>
            <person name="Cohen J."/>
            <person name="Wincker P."/>
        </authorList>
    </citation>
    <scope>NUCLEOTIDE SEQUENCE [LARGE SCALE GENOMIC DNA]</scope>
    <source>
        <strain evidence="2 3">Stock d4-2</strain>
    </source>
</reference>
<evidence type="ECO:0000256" key="1">
    <source>
        <dbReference type="SAM" id="Phobius"/>
    </source>
</evidence>
<evidence type="ECO:0000313" key="2">
    <source>
        <dbReference type="EMBL" id="CAK64162.1"/>
    </source>
</evidence>
<dbReference type="RefSeq" id="XP_001431560.1">
    <property type="nucleotide sequence ID" value="XM_001431523.1"/>
</dbReference>
<dbReference type="AlphaFoldDB" id="A0C045"/>
<evidence type="ECO:0000313" key="3">
    <source>
        <dbReference type="Proteomes" id="UP000000600"/>
    </source>
</evidence>
<protein>
    <submittedName>
        <fullName evidence="2">Uncharacterized protein</fullName>
    </submittedName>
</protein>
<dbReference type="Proteomes" id="UP000000600">
    <property type="component" value="Unassembled WGS sequence"/>
</dbReference>
<accession>A0C045</accession>
<dbReference type="KEGG" id="ptm:GSPATT00006015001"/>
<keyword evidence="3" id="KW-1185">Reference proteome</keyword>
<feature type="transmembrane region" description="Helical" evidence="1">
    <location>
        <begin position="136"/>
        <end position="157"/>
    </location>
</feature>